<dbReference type="Proteomes" id="UP000016843">
    <property type="component" value="Unassembled WGS sequence"/>
</dbReference>
<dbReference type="EMBL" id="AWXR01000008">
    <property type="protein sequence ID" value="ERM83889.1"/>
    <property type="molecule type" value="Genomic_DNA"/>
</dbReference>
<keyword evidence="2" id="KW-1185">Reference proteome</keyword>
<sequence length="34" mass="3795">MNGGALQYCSGCNFTFLKPFLKMKIGIRKIPGLF</sequence>
<accession>U5C275</accession>
<protein>
    <submittedName>
        <fullName evidence="1">Uncharacterized protein</fullName>
    </submittedName>
</protein>
<organism evidence="1 2">
    <name type="scientific">Rhodonellum psychrophilum GCM71 = DSM 17998</name>
    <dbReference type="NCBI Taxonomy" id="1123057"/>
    <lineage>
        <taxon>Bacteria</taxon>
        <taxon>Pseudomonadati</taxon>
        <taxon>Bacteroidota</taxon>
        <taxon>Cytophagia</taxon>
        <taxon>Cytophagales</taxon>
        <taxon>Cytophagaceae</taxon>
        <taxon>Rhodonellum</taxon>
    </lineage>
</organism>
<evidence type="ECO:0000313" key="2">
    <source>
        <dbReference type="Proteomes" id="UP000016843"/>
    </source>
</evidence>
<evidence type="ECO:0000313" key="1">
    <source>
        <dbReference type="EMBL" id="ERM83889.1"/>
    </source>
</evidence>
<name>U5C275_9BACT</name>
<reference evidence="1 2" key="1">
    <citation type="journal article" date="2013" name="Genome Announc.">
        <title>Draft Genome Sequence of the Psychrophilic and Alkaliphilic Rhodonellum psychrophilum Strain GCM71T.</title>
        <authorList>
            <person name="Hauptmann A.L."/>
            <person name="Glaring M.A."/>
            <person name="Hallin P.F."/>
            <person name="Prieme A."/>
            <person name="Stougaard P."/>
        </authorList>
    </citation>
    <scope>NUCLEOTIDE SEQUENCE [LARGE SCALE GENOMIC DNA]</scope>
    <source>
        <strain evidence="1 2">GCM71</strain>
    </source>
</reference>
<dbReference type="AlphaFoldDB" id="U5C275"/>
<proteinExistence type="predicted"/>
<gene>
    <name evidence="1" type="ORF">P872_01120</name>
</gene>
<comment type="caution">
    <text evidence="1">The sequence shown here is derived from an EMBL/GenBank/DDBJ whole genome shotgun (WGS) entry which is preliminary data.</text>
</comment>